<feature type="region of interest" description="Disordered" evidence="1">
    <location>
        <begin position="609"/>
        <end position="670"/>
    </location>
</feature>
<accession>A0A1X6PG25</accession>
<keyword evidence="3" id="KW-1185">Reference proteome</keyword>
<evidence type="ECO:0000313" key="3">
    <source>
        <dbReference type="Proteomes" id="UP000218209"/>
    </source>
</evidence>
<gene>
    <name evidence="2" type="ORF">BU14_0071s0061</name>
</gene>
<feature type="compositionally biased region" description="Basic residues" evidence="1">
    <location>
        <begin position="631"/>
        <end position="659"/>
    </location>
</feature>
<sequence length="670" mass="69598">MECGACDDGRPALRSPVPVASVRAAFAPVLLHPNGSATVRPAASAAALPPRTVRATDVHRRRRRRAVSVGEDLRSRRSPFPAAVAASPRVPQMLNAAIAAAARGSGVVAATASAAGRGSGRSPSPSSRSGPPTGAVATPTAAPTRTLASLSDLTAALSGLLHVEHLRSAPAAVKDAPLGHLGAATHVAVVFGKRLRGGRVSVEYAKRLATLAKALACGSLSPDVLCFTGAARPEPGMPLPSPSVVSIPDKGTGGVIPLSEAAAGYLYFRGLCEELGVDMNAFDVILDESSSAAATCTRDNLSGVLAELSRRHGDDASSRCHLTLVSSDYHLIRLQDEHRLSPSASALSPLDASGATWTYLFAAYPFCVSRDATTAALGRITVLASDLSVVLSNLDAVLTHRRFMAPENVHRLSDTLSRLRELSHATMAIGRRGRRAETLDGVVMSLRSVQNYLAPLRTPGGSPSRRHLHAARELLADVIGRLRSELDPDMSLDAATARQLLAEARAAAEMASSAEEERCYCEDGVSPSAAPRKEGINVNESHLSSSMTARVIDCEMQHGRRVALPSSELFSRSVGSIAIAAATTASRLPQPVVAQTAACGAVGRPRASAARSAVATHRPPLSPPAAEAARTRAKASRKTTAPRKPRVRRTVAAGGRRKAAGSGAEPAASV</sequence>
<evidence type="ECO:0008006" key="4">
    <source>
        <dbReference type="Google" id="ProtNLM"/>
    </source>
</evidence>
<organism evidence="2 3">
    <name type="scientific">Porphyra umbilicalis</name>
    <name type="common">Purple laver</name>
    <name type="synonym">Red alga</name>
    <dbReference type="NCBI Taxonomy" id="2786"/>
    <lineage>
        <taxon>Eukaryota</taxon>
        <taxon>Rhodophyta</taxon>
        <taxon>Bangiophyceae</taxon>
        <taxon>Bangiales</taxon>
        <taxon>Bangiaceae</taxon>
        <taxon>Porphyra</taxon>
    </lineage>
</organism>
<dbReference type="AlphaFoldDB" id="A0A1X6PG25"/>
<name>A0A1X6PG25_PORUM</name>
<evidence type="ECO:0000256" key="1">
    <source>
        <dbReference type="SAM" id="MobiDB-lite"/>
    </source>
</evidence>
<dbReference type="Proteomes" id="UP000218209">
    <property type="component" value="Unassembled WGS sequence"/>
</dbReference>
<feature type="region of interest" description="Disordered" evidence="1">
    <location>
        <begin position="57"/>
        <end position="80"/>
    </location>
</feature>
<dbReference type="OrthoDB" id="43011at2759"/>
<proteinExistence type="predicted"/>
<dbReference type="EMBL" id="KV918786">
    <property type="protein sequence ID" value="OSX79807.1"/>
    <property type="molecule type" value="Genomic_DNA"/>
</dbReference>
<feature type="region of interest" description="Disordered" evidence="1">
    <location>
        <begin position="113"/>
        <end position="141"/>
    </location>
</feature>
<evidence type="ECO:0000313" key="2">
    <source>
        <dbReference type="EMBL" id="OSX79807.1"/>
    </source>
</evidence>
<protein>
    <recommendedName>
        <fullName evidence="4">DUF218 domain-containing protein</fullName>
    </recommendedName>
</protein>
<reference evidence="2 3" key="1">
    <citation type="submission" date="2017-03" db="EMBL/GenBank/DDBJ databases">
        <title>WGS assembly of Porphyra umbilicalis.</title>
        <authorList>
            <person name="Brawley S.H."/>
            <person name="Blouin N.A."/>
            <person name="Ficko-Blean E."/>
            <person name="Wheeler G.L."/>
            <person name="Lohr M."/>
            <person name="Goodson H.V."/>
            <person name="Jenkins J.W."/>
            <person name="Blaby-Haas C.E."/>
            <person name="Helliwell K.E."/>
            <person name="Chan C."/>
            <person name="Marriage T."/>
            <person name="Bhattacharya D."/>
            <person name="Klein A.S."/>
            <person name="Badis Y."/>
            <person name="Brodie J."/>
            <person name="Cao Y."/>
            <person name="Collen J."/>
            <person name="Dittami S.M."/>
            <person name="Gachon C.M."/>
            <person name="Green B.R."/>
            <person name="Karpowicz S."/>
            <person name="Kim J.W."/>
            <person name="Kudahl U."/>
            <person name="Lin S."/>
            <person name="Michel G."/>
            <person name="Mittag M."/>
            <person name="Olson B.J."/>
            <person name="Pangilinan J."/>
            <person name="Peng Y."/>
            <person name="Qiu H."/>
            <person name="Shu S."/>
            <person name="Singer J.T."/>
            <person name="Smith A.G."/>
            <person name="Sprecher B.N."/>
            <person name="Wagner V."/>
            <person name="Wang W."/>
            <person name="Wang Z.-Y."/>
            <person name="Yan J."/>
            <person name="Yarish C."/>
            <person name="Zoeuner-Riek S."/>
            <person name="Zhuang Y."/>
            <person name="Zou Y."/>
            <person name="Lindquist E.A."/>
            <person name="Grimwood J."/>
            <person name="Barry K."/>
            <person name="Rokhsar D.S."/>
            <person name="Schmutz J."/>
            <person name="Stiller J.W."/>
            <person name="Grossman A.R."/>
            <person name="Prochnik S.E."/>
        </authorList>
    </citation>
    <scope>NUCLEOTIDE SEQUENCE [LARGE SCALE GENOMIC DNA]</scope>
    <source>
        <strain evidence="2">4086291</strain>
    </source>
</reference>